<feature type="compositionally biased region" description="Low complexity" evidence="3">
    <location>
        <begin position="1"/>
        <end position="12"/>
    </location>
</feature>
<keyword evidence="2" id="KW-0175">Coiled coil</keyword>
<feature type="compositionally biased region" description="Basic and acidic residues" evidence="3">
    <location>
        <begin position="318"/>
        <end position="330"/>
    </location>
</feature>
<dbReference type="AlphaFoldDB" id="A0AAI8Z3V4"/>
<name>A0AAI8Z3V4_9PEZI</name>
<organism evidence="4 5">
    <name type="scientific">Lecanosticta acicola</name>
    <dbReference type="NCBI Taxonomy" id="111012"/>
    <lineage>
        <taxon>Eukaryota</taxon>
        <taxon>Fungi</taxon>
        <taxon>Dikarya</taxon>
        <taxon>Ascomycota</taxon>
        <taxon>Pezizomycotina</taxon>
        <taxon>Dothideomycetes</taxon>
        <taxon>Dothideomycetidae</taxon>
        <taxon>Mycosphaerellales</taxon>
        <taxon>Mycosphaerellaceae</taxon>
        <taxon>Lecanosticta</taxon>
    </lineage>
</organism>
<evidence type="ECO:0000256" key="1">
    <source>
        <dbReference type="ARBA" id="ARBA00006461"/>
    </source>
</evidence>
<feature type="compositionally biased region" description="Low complexity" evidence="3">
    <location>
        <begin position="157"/>
        <end position="169"/>
    </location>
</feature>
<feature type="compositionally biased region" description="Low complexity" evidence="3">
    <location>
        <begin position="115"/>
        <end position="146"/>
    </location>
</feature>
<sequence length="364" mass="38486">MTSFSSLLSSISGQPATPQPKTPTSRPNGASEAARPQAPTNAAKPTPNNVAAGVKRKPEDQVAAGNAKVFKTEVKVPVRSSGQSTQPAAAKPALSSVAGPNGAYRGTARPAGAVNPAKPISKPIAKPNAATASSTAAYPTPGSPATQPKKGFASIMAQAKAAQEAAKAAGHSVIKHKPVEKMTKRERTKMQEEAALKQKTGGAVGKLAVNDRSRSNTPVDAKNGLQKKAPASTYKGTMKKNVERQQSTYKGTMNKAAPAAAQSKLAGKKNSLAQDKYGGYASWDDLDEAEDEEEEEEGYDSEGSSDMMDAGFDDMEREETAALKAARQEDQEALEEEERHRREKLERKKKLQALSRSAAAKKKF</sequence>
<reference evidence="4" key="1">
    <citation type="submission" date="2023-11" db="EMBL/GenBank/DDBJ databases">
        <authorList>
            <person name="Alioto T."/>
            <person name="Alioto T."/>
            <person name="Gomez Garrido J."/>
        </authorList>
    </citation>
    <scope>NUCLEOTIDE SEQUENCE</scope>
</reference>
<evidence type="ECO:0000313" key="4">
    <source>
        <dbReference type="EMBL" id="CAK4032024.1"/>
    </source>
</evidence>
<dbReference type="SMART" id="SM00784">
    <property type="entry name" value="SPT2"/>
    <property type="match status" value="1"/>
</dbReference>
<accession>A0AAI8Z3V4</accession>
<evidence type="ECO:0008006" key="6">
    <source>
        <dbReference type="Google" id="ProtNLM"/>
    </source>
</evidence>
<keyword evidence="5" id="KW-1185">Reference proteome</keyword>
<dbReference type="EMBL" id="CAVMBE010000057">
    <property type="protein sequence ID" value="CAK4032024.1"/>
    <property type="molecule type" value="Genomic_DNA"/>
</dbReference>
<feature type="compositionally biased region" description="Basic and acidic residues" evidence="3">
    <location>
        <begin position="177"/>
        <end position="196"/>
    </location>
</feature>
<evidence type="ECO:0000313" key="5">
    <source>
        <dbReference type="Proteomes" id="UP001296104"/>
    </source>
</evidence>
<protein>
    <recommendedName>
        <fullName evidence="6">SPT2 chromatin protein</fullName>
    </recommendedName>
</protein>
<dbReference type="InterPro" id="IPR013256">
    <property type="entry name" value="Chromatin_SPT2"/>
</dbReference>
<comment type="caution">
    <text evidence="4">The sequence shown here is derived from an EMBL/GenBank/DDBJ whole genome shotgun (WGS) entry which is preliminary data.</text>
</comment>
<dbReference type="Proteomes" id="UP001296104">
    <property type="component" value="Unassembled WGS sequence"/>
</dbReference>
<evidence type="ECO:0000256" key="2">
    <source>
        <dbReference type="ARBA" id="ARBA00023054"/>
    </source>
</evidence>
<feature type="compositionally biased region" description="Acidic residues" evidence="3">
    <location>
        <begin position="284"/>
        <end position="300"/>
    </location>
</feature>
<feature type="compositionally biased region" description="Basic and acidic residues" evidence="3">
    <location>
        <begin position="337"/>
        <end position="346"/>
    </location>
</feature>
<comment type="similarity">
    <text evidence="1">Belongs to the SPT2 family.</text>
</comment>
<evidence type="ECO:0000256" key="3">
    <source>
        <dbReference type="SAM" id="MobiDB-lite"/>
    </source>
</evidence>
<feature type="region of interest" description="Disordered" evidence="3">
    <location>
        <begin position="1"/>
        <end position="364"/>
    </location>
</feature>
<proteinExistence type="inferred from homology"/>
<gene>
    <name evidence="4" type="ORF">LECACI_7A007182</name>
</gene>